<sequence length="348" mass="37225">MATRKNSRRRSRTSRTSKYASKLAGWAGRQSKRAARWGWKTTWSSTKRAGKWTGRRVIAPAAKKAARVAGRRGRAIGMGVVEAIERRRLTGSARSATYTCGECPGTKFTADQYREHLKGHGKTYAIPARLKNGAAAAELTGKPNTQPGAKPAPATGPASKPAPVAKPVPTPVSSWATPDSGTSPAPAPVTVLGPVPLTPLFGREPSRPHVKTAADAAMTTLTNQWKNSNRSTPAMSNLQQLVRAADALADETPATAEELDDMLGALALTWTKVADAITNYAEMLDSDIRIDPRVTRPIYDGADDVAGLGRLFRDSRTAFRKVYEAEFDAMDSGARKVAVDGFWEAGAA</sequence>
<organism evidence="2 3">
    <name type="scientific">Kribbella solani</name>
    <dbReference type="NCBI Taxonomy" id="236067"/>
    <lineage>
        <taxon>Bacteria</taxon>
        <taxon>Bacillati</taxon>
        <taxon>Actinomycetota</taxon>
        <taxon>Actinomycetes</taxon>
        <taxon>Propionibacteriales</taxon>
        <taxon>Kribbellaceae</taxon>
        <taxon>Kribbella</taxon>
    </lineage>
</organism>
<name>A0A841E4Y8_9ACTN</name>
<keyword evidence="3" id="KW-1185">Reference proteome</keyword>
<evidence type="ECO:0000313" key="3">
    <source>
        <dbReference type="Proteomes" id="UP000558997"/>
    </source>
</evidence>
<accession>A0A841E4Y8</accession>
<reference evidence="2 3" key="1">
    <citation type="submission" date="2020-08" db="EMBL/GenBank/DDBJ databases">
        <title>Sequencing the genomes of 1000 actinobacteria strains.</title>
        <authorList>
            <person name="Klenk H.-P."/>
        </authorList>
    </citation>
    <scope>NUCLEOTIDE SEQUENCE [LARGE SCALE GENOMIC DNA]</scope>
    <source>
        <strain evidence="2 3">DSM 17294</strain>
    </source>
</reference>
<protein>
    <submittedName>
        <fullName evidence="2">Uncharacterized protein</fullName>
    </submittedName>
</protein>
<comment type="caution">
    <text evidence="2">The sequence shown here is derived from an EMBL/GenBank/DDBJ whole genome shotgun (WGS) entry which is preliminary data.</text>
</comment>
<gene>
    <name evidence="2" type="ORF">HDA44_007405</name>
</gene>
<dbReference type="RefSeq" id="WP_184845034.1">
    <property type="nucleotide sequence ID" value="NZ_BAAAVN010000031.1"/>
</dbReference>
<dbReference type="AlphaFoldDB" id="A0A841E4Y8"/>
<feature type="region of interest" description="Disordered" evidence="1">
    <location>
        <begin position="139"/>
        <end position="188"/>
    </location>
</feature>
<dbReference type="EMBL" id="JACHNF010000002">
    <property type="protein sequence ID" value="MBB5983990.1"/>
    <property type="molecule type" value="Genomic_DNA"/>
</dbReference>
<dbReference type="Proteomes" id="UP000558997">
    <property type="component" value="Unassembled WGS sequence"/>
</dbReference>
<feature type="region of interest" description="Disordered" evidence="1">
    <location>
        <begin position="1"/>
        <end position="25"/>
    </location>
</feature>
<evidence type="ECO:0000256" key="1">
    <source>
        <dbReference type="SAM" id="MobiDB-lite"/>
    </source>
</evidence>
<evidence type="ECO:0000313" key="2">
    <source>
        <dbReference type="EMBL" id="MBB5983990.1"/>
    </source>
</evidence>
<proteinExistence type="predicted"/>
<feature type="compositionally biased region" description="Low complexity" evidence="1">
    <location>
        <begin position="147"/>
        <end position="163"/>
    </location>
</feature>
<feature type="compositionally biased region" description="Basic residues" evidence="1">
    <location>
        <begin position="1"/>
        <end position="15"/>
    </location>
</feature>